<dbReference type="InterPro" id="IPR013083">
    <property type="entry name" value="Znf_RING/FYVE/PHD"/>
</dbReference>
<dbReference type="UniPathway" id="UPA00886"/>
<evidence type="ECO:0000256" key="9">
    <source>
        <dbReference type="SAM" id="MobiDB-lite"/>
    </source>
</evidence>
<proteinExistence type="inferred from homology"/>
<gene>
    <name evidence="12" type="ORF">EVG20_g130</name>
</gene>
<dbReference type="GO" id="GO:0061665">
    <property type="term" value="F:SUMO ligase activity"/>
    <property type="evidence" value="ECO:0007669"/>
    <property type="project" value="TreeGrafter"/>
</dbReference>
<feature type="compositionally biased region" description="Polar residues" evidence="9">
    <location>
        <begin position="465"/>
        <end position="476"/>
    </location>
</feature>
<keyword evidence="3" id="KW-0808">Transferase</keyword>
<keyword evidence="5 8" id="KW-0863">Zinc-finger</keyword>
<organism evidence="12 13">
    <name type="scientific">Dentipellis fragilis</name>
    <dbReference type="NCBI Taxonomy" id="205917"/>
    <lineage>
        <taxon>Eukaryota</taxon>
        <taxon>Fungi</taxon>
        <taxon>Dikarya</taxon>
        <taxon>Basidiomycota</taxon>
        <taxon>Agaricomycotina</taxon>
        <taxon>Agaricomycetes</taxon>
        <taxon>Russulales</taxon>
        <taxon>Hericiaceae</taxon>
        <taxon>Dentipellis</taxon>
    </lineage>
</organism>
<comment type="caution">
    <text evidence="12">The sequence shown here is derived from an EMBL/GenBank/DDBJ whole genome shotgun (WGS) entry which is preliminary data.</text>
</comment>
<dbReference type="Pfam" id="PF02891">
    <property type="entry name" value="zf-MIZ"/>
    <property type="match status" value="1"/>
</dbReference>
<evidence type="ECO:0000313" key="12">
    <source>
        <dbReference type="EMBL" id="TFY72847.1"/>
    </source>
</evidence>
<name>A0A4Y9ZFQ2_9AGAM</name>
<dbReference type="PANTHER" id="PTHR10782">
    <property type="entry name" value="ZINC FINGER MIZ DOMAIN-CONTAINING PROTEIN"/>
    <property type="match status" value="1"/>
</dbReference>
<keyword evidence="13" id="KW-1185">Reference proteome</keyword>
<dbReference type="OrthoDB" id="28127at2759"/>
<evidence type="ECO:0000256" key="1">
    <source>
        <dbReference type="ARBA" id="ARBA00004718"/>
    </source>
</evidence>
<dbReference type="STRING" id="205917.A0A4Y9ZFQ2"/>
<feature type="domain" description="PINIT" evidence="11">
    <location>
        <begin position="137"/>
        <end position="308"/>
    </location>
</feature>
<dbReference type="InterPro" id="IPR004181">
    <property type="entry name" value="Znf_MIZ"/>
</dbReference>
<evidence type="ECO:0000256" key="3">
    <source>
        <dbReference type="ARBA" id="ARBA00022679"/>
    </source>
</evidence>
<reference evidence="12 13" key="1">
    <citation type="submission" date="2019-02" db="EMBL/GenBank/DDBJ databases">
        <title>Genome sequencing of the rare red list fungi Dentipellis fragilis.</title>
        <authorList>
            <person name="Buettner E."/>
            <person name="Kellner H."/>
        </authorList>
    </citation>
    <scope>NUCLEOTIDE SEQUENCE [LARGE SCALE GENOMIC DNA]</scope>
    <source>
        <strain evidence="12 13">DSM 105465</strain>
    </source>
</reference>
<feature type="domain" description="SP-RING-type" evidence="10">
    <location>
        <begin position="338"/>
        <end position="419"/>
    </location>
</feature>
<dbReference type="AlphaFoldDB" id="A0A4Y9ZFQ2"/>
<evidence type="ECO:0000256" key="4">
    <source>
        <dbReference type="ARBA" id="ARBA00022723"/>
    </source>
</evidence>
<evidence type="ECO:0000259" key="11">
    <source>
        <dbReference type="PROSITE" id="PS51466"/>
    </source>
</evidence>
<dbReference type="GO" id="GO:0016925">
    <property type="term" value="P:protein sumoylation"/>
    <property type="evidence" value="ECO:0007669"/>
    <property type="project" value="UniProtKB-UniPathway"/>
</dbReference>
<dbReference type="EMBL" id="SEOQ01000003">
    <property type="protein sequence ID" value="TFY72847.1"/>
    <property type="molecule type" value="Genomic_DNA"/>
</dbReference>
<dbReference type="Gene3D" id="2.60.120.780">
    <property type="entry name" value="PINIT domain"/>
    <property type="match status" value="1"/>
</dbReference>
<evidence type="ECO:0000259" key="10">
    <source>
        <dbReference type="PROSITE" id="PS51044"/>
    </source>
</evidence>
<keyword evidence="6" id="KW-0833">Ubl conjugation pathway</keyword>
<comment type="similarity">
    <text evidence="2">Belongs to the PIAS family.</text>
</comment>
<feature type="compositionally biased region" description="Acidic residues" evidence="9">
    <location>
        <begin position="485"/>
        <end position="497"/>
    </location>
</feature>
<protein>
    <recommendedName>
        <fullName evidence="14">SP-RING-type domain-containing protein</fullName>
    </recommendedName>
</protein>
<evidence type="ECO:0000256" key="5">
    <source>
        <dbReference type="ARBA" id="ARBA00022771"/>
    </source>
</evidence>
<dbReference type="Proteomes" id="UP000298327">
    <property type="component" value="Unassembled WGS sequence"/>
</dbReference>
<accession>A0A4Y9ZFQ2</accession>
<evidence type="ECO:0008006" key="14">
    <source>
        <dbReference type="Google" id="ProtNLM"/>
    </source>
</evidence>
<feature type="region of interest" description="Disordered" evidence="9">
    <location>
        <begin position="560"/>
        <end position="664"/>
    </location>
</feature>
<dbReference type="InterPro" id="IPR038654">
    <property type="entry name" value="PINIT_sf"/>
</dbReference>
<dbReference type="PANTHER" id="PTHR10782:SF4">
    <property type="entry name" value="TONALLI, ISOFORM E"/>
    <property type="match status" value="1"/>
</dbReference>
<keyword evidence="7" id="KW-0862">Zinc</keyword>
<feature type="compositionally biased region" description="Pro residues" evidence="9">
    <location>
        <begin position="607"/>
        <end position="616"/>
    </location>
</feature>
<dbReference type="GO" id="GO:0008270">
    <property type="term" value="F:zinc ion binding"/>
    <property type="evidence" value="ECO:0007669"/>
    <property type="project" value="UniProtKB-KW"/>
</dbReference>
<evidence type="ECO:0000256" key="8">
    <source>
        <dbReference type="PROSITE-ProRule" id="PRU00452"/>
    </source>
</evidence>
<sequence length="664" mass="72500">MASTDPWADFESLKASVRHNTVARLQQIIGGLNDSCWALISKTGKKQELIDRIIQTITDWKLANKVDRWNQARAVFYQVRNSGMYTSSGHASAAAMHSASFAGAATNTPYASTSAVNAAVPRYDVYSVPRRPGPVIAASTSVHTPGSQAITFKPSPFYHVEQVVSNVVECPESASSLDRRQSVVTFTLNQDQITKLTSTSPKYQLRLYCTSSSYYTMGPGAFRVPSNQCPIEFPPTCEVRVNQTLISANMKGLKKKPGTAPPADLGKTVRHAGQNRVEMVYVNSQTNSNQAPPPPKKYYMAVMLVRVTSTDQLIDALKKGKYKSSTEILAKMKQSVSDDDEIVAGPQKMSLKCPLSYIRITTPCRSTHCVHPSCFDAMSWLSINEQTTTWNCPICEKVLSYDDLFVDGYFEEILKVTPESVEDVMVEADGEWHSSDNKFGSAAWKAAHKPAVEPAEVARAPTIPRSPSSTAVNGTAGQKAKDVEVYELDSDDEDDDEGRVKRELSPSWRAGSSVVSGPPESQVIDLTLDSDEEEYQAAVAGAKRKAADMPSPTEQIWKKSRVEGPPANAVMRSVNGNVDTSTSASSASGSNAGARPYRLNGNLPQSHSPPVPPTYPHSPYATPYLMPFYPPSTLNPSARPKSDPYRRTSDPYATAEDATSRWKS</sequence>
<feature type="region of interest" description="Disordered" evidence="9">
    <location>
        <begin position="453"/>
        <end position="520"/>
    </location>
</feature>
<dbReference type="GO" id="GO:0000785">
    <property type="term" value="C:chromatin"/>
    <property type="evidence" value="ECO:0007669"/>
    <property type="project" value="TreeGrafter"/>
</dbReference>
<evidence type="ECO:0000313" key="13">
    <source>
        <dbReference type="Proteomes" id="UP000298327"/>
    </source>
</evidence>
<dbReference type="Pfam" id="PF14324">
    <property type="entry name" value="PINIT"/>
    <property type="match status" value="1"/>
</dbReference>
<dbReference type="InterPro" id="IPR023321">
    <property type="entry name" value="PINIT"/>
</dbReference>
<dbReference type="CDD" id="cd16650">
    <property type="entry name" value="SP-RING_PIAS-like"/>
    <property type="match status" value="1"/>
</dbReference>
<dbReference type="PROSITE" id="PS51466">
    <property type="entry name" value="PINIT"/>
    <property type="match status" value="1"/>
</dbReference>
<comment type="pathway">
    <text evidence="1">Protein modification; protein sumoylation.</text>
</comment>
<evidence type="ECO:0000256" key="6">
    <source>
        <dbReference type="ARBA" id="ARBA00022786"/>
    </source>
</evidence>
<dbReference type="PROSITE" id="PS51044">
    <property type="entry name" value="ZF_SP_RING"/>
    <property type="match status" value="1"/>
</dbReference>
<feature type="compositionally biased region" description="Basic and acidic residues" evidence="9">
    <location>
        <begin position="640"/>
        <end position="649"/>
    </location>
</feature>
<evidence type="ECO:0000256" key="2">
    <source>
        <dbReference type="ARBA" id="ARBA00005383"/>
    </source>
</evidence>
<evidence type="ECO:0000256" key="7">
    <source>
        <dbReference type="ARBA" id="ARBA00022833"/>
    </source>
</evidence>
<feature type="compositionally biased region" description="Low complexity" evidence="9">
    <location>
        <begin position="580"/>
        <end position="594"/>
    </location>
</feature>
<keyword evidence="4" id="KW-0479">Metal-binding</keyword>
<dbReference type="Gene3D" id="3.30.40.10">
    <property type="entry name" value="Zinc/RING finger domain, C3HC4 (zinc finger)"/>
    <property type="match status" value="1"/>
</dbReference>